<evidence type="ECO:0000259" key="2">
    <source>
        <dbReference type="Pfam" id="PF11740"/>
    </source>
</evidence>
<evidence type="ECO:0000256" key="1">
    <source>
        <dbReference type="SAM" id="Coils"/>
    </source>
</evidence>
<dbReference type="RefSeq" id="WP_312550410.1">
    <property type="nucleotide sequence ID" value="NZ_JBHRVV010000001.1"/>
</dbReference>
<dbReference type="Proteomes" id="UP001595665">
    <property type="component" value="Unassembled WGS sequence"/>
</dbReference>
<feature type="coiled-coil region" evidence="1">
    <location>
        <begin position="89"/>
        <end position="151"/>
    </location>
</feature>
<proteinExistence type="predicted"/>
<organism evidence="3 4">
    <name type="scientific">Massilia haematophila</name>
    <dbReference type="NCBI Taxonomy" id="457923"/>
    <lineage>
        <taxon>Bacteria</taxon>
        <taxon>Pseudomonadati</taxon>
        <taxon>Pseudomonadota</taxon>
        <taxon>Betaproteobacteria</taxon>
        <taxon>Burkholderiales</taxon>
        <taxon>Oxalobacteraceae</taxon>
        <taxon>Telluria group</taxon>
        <taxon>Massilia</taxon>
    </lineage>
</organism>
<dbReference type="EMBL" id="JBHRVV010000001">
    <property type="protein sequence ID" value="MFC3461226.1"/>
    <property type="molecule type" value="Genomic_DNA"/>
</dbReference>
<dbReference type="Pfam" id="PF11740">
    <property type="entry name" value="KfrA_N"/>
    <property type="match status" value="1"/>
</dbReference>
<accession>A0ABV7PSH7</accession>
<keyword evidence="3" id="KW-0238">DNA-binding</keyword>
<dbReference type="GO" id="GO:0003677">
    <property type="term" value="F:DNA binding"/>
    <property type="evidence" value="ECO:0007669"/>
    <property type="project" value="UniProtKB-KW"/>
</dbReference>
<keyword evidence="1" id="KW-0175">Coiled coil</keyword>
<evidence type="ECO:0000313" key="3">
    <source>
        <dbReference type="EMBL" id="MFC3461226.1"/>
    </source>
</evidence>
<sequence length="244" mass="25688">MTFDEVAAAADSLANDGKPVTLEAVRDALGDASPNLIGRHLGAWRAARADAAAVANPPTAAMPESLVADLARWAQQFAEEAGAGTRDALAQARRDMEDVLAAGEQLEAERDTLVDEVASATAARDQATAAAAERSEEIERLNAELRNARQVAMDALVGKAKDQLAIEGKDAQLADLRAQIERNVAASAAESDARLRAEMELVGATTVRDSLAAEVKDLQAQLAAVQAERSALRAEVETLRARAK</sequence>
<comment type="caution">
    <text evidence="3">The sequence shown here is derived from an EMBL/GenBank/DDBJ whole genome shotgun (WGS) entry which is preliminary data.</text>
</comment>
<evidence type="ECO:0000313" key="4">
    <source>
        <dbReference type="Proteomes" id="UP001595665"/>
    </source>
</evidence>
<gene>
    <name evidence="3" type="ORF">ACFOPH_23740</name>
</gene>
<feature type="domain" description="KfrA N-terminal DNA-binding" evidence="2">
    <location>
        <begin position="2"/>
        <end position="116"/>
    </location>
</feature>
<keyword evidence="4" id="KW-1185">Reference proteome</keyword>
<dbReference type="InterPro" id="IPR021104">
    <property type="entry name" value="KfrA_DNA-bd_N"/>
</dbReference>
<protein>
    <submittedName>
        <fullName evidence="3">DNA-binding protein</fullName>
    </submittedName>
</protein>
<name>A0ABV7PSH7_9BURK</name>
<feature type="coiled-coil region" evidence="1">
    <location>
        <begin position="208"/>
        <end position="242"/>
    </location>
</feature>
<reference evidence="4" key="1">
    <citation type="journal article" date="2019" name="Int. J. Syst. Evol. Microbiol.">
        <title>The Global Catalogue of Microorganisms (GCM) 10K type strain sequencing project: providing services to taxonomists for standard genome sequencing and annotation.</title>
        <authorList>
            <consortium name="The Broad Institute Genomics Platform"/>
            <consortium name="The Broad Institute Genome Sequencing Center for Infectious Disease"/>
            <person name="Wu L."/>
            <person name="Ma J."/>
        </authorList>
    </citation>
    <scope>NUCLEOTIDE SEQUENCE [LARGE SCALE GENOMIC DNA]</scope>
    <source>
        <strain evidence="4">CCM 7480</strain>
    </source>
</reference>